<dbReference type="PANTHER" id="PTHR39186">
    <property type="entry name" value="DUF2071 FAMILY PROTEIN"/>
    <property type="match status" value="1"/>
</dbReference>
<dbReference type="PANTHER" id="PTHR39186:SF1">
    <property type="entry name" value="DUF2071 DOMAIN-CONTAINING PROTEIN"/>
    <property type="match status" value="1"/>
</dbReference>
<comment type="caution">
    <text evidence="1">The sequence shown here is derived from an EMBL/GenBank/DDBJ whole genome shotgun (WGS) entry which is preliminary data.</text>
</comment>
<accession>A0A255Z4E7</accession>
<gene>
    <name evidence="1" type="ORF">CHU92_09970</name>
</gene>
<keyword evidence="2" id="KW-1185">Reference proteome</keyword>
<dbReference type="SUPFAM" id="SSF160104">
    <property type="entry name" value="Acetoacetate decarboxylase-like"/>
    <property type="match status" value="1"/>
</dbReference>
<dbReference type="EMBL" id="NOXV01000273">
    <property type="protein sequence ID" value="OYQ36336.1"/>
    <property type="molecule type" value="Genomic_DNA"/>
</dbReference>
<dbReference type="Pfam" id="PF09844">
    <property type="entry name" value="DUF2071"/>
    <property type="match status" value="1"/>
</dbReference>
<evidence type="ECO:0000313" key="1">
    <source>
        <dbReference type="EMBL" id="OYQ36336.1"/>
    </source>
</evidence>
<dbReference type="Proteomes" id="UP000216605">
    <property type="component" value="Unassembled WGS sequence"/>
</dbReference>
<evidence type="ECO:0000313" key="2">
    <source>
        <dbReference type="Proteomes" id="UP000216605"/>
    </source>
</evidence>
<dbReference type="InterPro" id="IPR023375">
    <property type="entry name" value="ADC_dom_sf"/>
</dbReference>
<name>A0A255Z4E7_9FLAO</name>
<dbReference type="AlphaFoldDB" id="A0A255Z4E7"/>
<reference evidence="1 2" key="1">
    <citation type="submission" date="2017-07" db="EMBL/GenBank/DDBJ databases">
        <title>Flavobacterium cyanobacteriorum sp. nov., isolated from cyanobacterial aggregates in a eutrophic lake.</title>
        <authorList>
            <person name="Cai H."/>
        </authorList>
    </citation>
    <scope>NUCLEOTIDE SEQUENCE [LARGE SCALE GENOMIC DNA]</scope>
    <source>
        <strain evidence="1 2">TH021</strain>
    </source>
</reference>
<dbReference type="InterPro" id="IPR018644">
    <property type="entry name" value="DUF2071"/>
</dbReference>
<evidence type="ECO:0008006" key="3">
    <source>
        <dbReference type="Google" id="ProtNLM"/>
    </source>
</evidence>
<sequence length="240" mass="28078">MSISSALLNCVSHRPFPLPEKPWKYYQEWDDTLFLHYKVPVDEIQSLLPAGLLADVYEGQAWVSIVAFTVKKMRLRYLPPLPYLSNFHEINLRTYAVYNGIPGIYFFTVETNKLPTAILAHLLTGIPYKKALLKRKGNRYTLRKSSYGNRLAAKYLYLADIKGKTGTDKWLTERYCAYQQVNGSLYRYNIHHKEWPLKTMKLKRIKTNFVYNGLHITVQKAEIVHFAKNQRVLLWGRTKC</sequence>
<dbReference type="RefSeq" id="WP_094415142.1">
    <property type="nucleotide sequence ID" value="NZ_NOXV01000273.1"/>
</dbReference>
<proteinExistence type="predicted"/>
<organism evidence="1 2">
    <name type="scientific">Flavobacterium cyanobacteriorum</name>
    <dbReference type="NCBI Taxonomy" id="2022802"/>
    <lineage>
        <taxon>Bacteria</taxon>
        <taxon>Pseudomonadati</taxon>
        <taxon>Bacteroidota</taxon>
        <taxon>Flavobacteriia</taxon>
        <taxon>Flavobacteriales</taxon>
        <taxon>Flavobacteriaceae</taxon>
        <taxon>Flavobacterium</taxon>
    </lineage>
</organism>
<dbReference type="Gene3D" id="2.40.400.10">
    <property type="entry name" value="Acetoacetate decarboxylase-like"/>
    <property type="match status" value="1"/>
</dbReference>
<protein>
    <recommendedName>
        <fullName evidence="3">DUF2071 domain-containing protein</fullName>
    </recommendedName>
</protein>
<dbReference type="OrthoDB" id="1421826at2"/>